<proteinExistence type="predicted"/>
<comment type="caution">
    <text evidence="2">The sequence shown here is derived from an EMBL/GenBank/DDBJ whole genome shotgun (WGS) entry which is preliminary data.</text>
</comment>
<evidence type="ECO:0000259" key="1">
    <source>
        <dbReference type="Pfam" id="PF01656"/>
    </source>
</evidence>
<evidence type="ECO:0000313" key="2">
    <source>
        <dbReference type="EMBL" id="MEC4720375.1"/>
    </source>
</evidence>
<accession>A0ABU6JA16</accession>
<dbReference type="CDD" id="cd02042">
    <property type="entry name" value="ParAB_family"/>
    <property type="match status" value="1"/>
</dbReference>
<organism evidence="2 3">
    <name type="scientific">Noviherbaspirillum album</name>
    <dbReference type="NCBI Taxonomy" id="3080276"/>
    <lineage>
        <taxon>Bacteria</taxon>
        <taxon>Pseudomonadati</taxon>
        <taxon>Pseudomonadota</taxon>
        <taxon>Betaproteobacteria</taxon>
        <taxon>Burkholderiales</taxon>
        <taxon>Oxalobacteraceae</taxon>
        <taxon>Noviherbaspirillum</taxon>
    </lineage>
</organism>
<evidence type="ECO:0000313" key="3">
    <source>
        <dbReference type="Proteomes" id="UP001352263"/>
    </source>
</evidence>
<keyword evidence="3" id="KW-1185">Reference proteome</keyword>
<dbReference type="PIRSF" id="PIRSF009320">
    <property type="entry name" value="Nuc_binding_HP_1000"/>
    <property type="match status" value="1"/>
</dbReference>
<dbReference type="PANTHER" id="PTHR13696:SF96">
    <property type="entry name" value="COBQ_COBB_MIND_PARA NUCLEOTIDE BINDING DOMAIN-CONTAINING PROTEIN"/>
    <property type="match status" value="1"/>
</dbReference>
<sequence length="217" mass="23709">MIIVVGAEKGGVGKTALATNLAALAVADNLEVLLLDTDTNGSSSAWVRIRNEGKVEPNIPLLTVSENPQNELKQLASKYDLIIVDVGANSYSTMLNSAKVADMVLVPTGPDQMEVESTFNTFEELRQMDAKHKNGRVPAFVVLNQLPTNAKSKEESALREYLAESELPVFDAALRYRSVWRNSRRAGLAVHELKGREADPKAAAEMRAIFAETEQRA</sequence>
<name>A0ABU6JA16_9BURK</name>
<dbReference type="Proteomes" id="UP001352263">
    <property type="component" value="Unassembled WGS sequence"/>
</dbReference>
<reference evidence="2 3" key="1">
    <citation type="submission" date="2023-10" db="EMBL/GenBank/DDBJ databases">
        <title>Noviherbaspirillum sp. CPCC 100848 genome assembly.</title>
        <authorList>
            <person name="Li X.Y."/>
            <person name="Fang X.M."/>
        </authorList>
    </citation>
    <scope>NUCLEOTIDE SEQUENCE [LARGE SCALE GENOMIC DNA]</scope>
    <source>
        <strain evidence="2 3">CPCC 100848</strain>
    </source>
</reference>
<dbReference type="SUPFAM" id="SSF52540">
    <property type="entry name" value="P-loop containing nucleoside triphosphate hydrolases"/>
    <property type="match status" value="1"/>
</dbReference>
<feature type="domain" description="CobQ/CobB/MinD/ParA nucleotide binding" evidence="1">
    <location>
        <begin position="3"/>
        <end position="178"/>
    </location>
</feature>
<protein>
    <submittedName>
        <fullName evidence="2">AAA family ATPase</fullName>
    </submittedName>
</protein>
<dbReference type="EMBL" id="JAWIIV010000011">
    <property type="protein sequence ID" value="MEC4720375.1"/>
    <property type="molecule type" value="Genomic_DNA"/>
</dbReference>
<dbReference type="InterPro" id="IPR050678">
    <property type="entry name" value="DNA_Partitioning_ATPase"/>
</dbReference>
<dbReference type="Pfam" id="PF01656">
    <property type="entry name" value="CbiA"/>
    <property type="match status" value="1"/>
</dbReference>
<dbReference type="InterPro" id="IPR002586">
    <property type="entry name" value="CobQ/CobB/MinD/ParA_Nub-bd_dom"/>
</dbReference>
<gene>
    <name evidence="2" type="ORF">RY831_14530</name>
</gene>
<dbReference type="Gene3D" id="3.40.50.300">
    <property type="entry name" value="P-loop containing nucleotide triphosphate hydrolases"/>
    <property type="match status" value="1"/>
</dbReference>
<dbReference type="InterPro" id="IPR027417">
    <property type="entry name" value="P-loop_NTPase"/>
</dbReference>
<dbReference type="PANTHER" id="PTHR13696">
    <property type="entry name" value="P-LOOP CONTAINING NUCLEOSIDE TRIPHOSPHATE HYDROLASE"/>
    <property type="match status" value="1"/>
</dbReference>
<dbReference type="RefSeq" id="WP_326507092.1">
    <property type="nucleotide sequence ID" value="NZ_JAWIIV010000011.1"/>
</dbReference>